<reference evidence="4" key="1">
    <citation type="journal article" date="2023" name="Science">
        <title>Elucidation of the pathway for biosynthesis of saponin adjuvants from the soapbark tree.</title>
        <authorList>
            <person name="Reed J."/>
            <person name="Orme A."/>
            <person name="El-Demerdash A."/>
            <person name="Owen C."/>
            <person name="Martin L.B.B."/>
            <person name="Misra R.C."/>
            <person name="Kikuchi S."/>
            <person name="Rejzek M."/>
            <person name="Martin A.C."/>
            <person name="Harkess A."/>
            <person name="Leebens-Mack J."/>
            <person name="Louveau T."/>
            <person name="Stephenson M.J."/>
            <person name="Osbourn A."/>
        </authorList>
    </citation>
    <scope>NUCLEOTIDE SEQUENCE</scope>
    <source>
        <strain evidence="4">S10</strain>
    </source>
</reference>
<organism evidence="4 5">
    <name type="scientific">Quillaja saponaria</name>
    <name type="common">Soap bark tree</name>
    <dbReference type="NCBI Taxonomy" id="32244"/>
    <lineage>
        <taxon>Eukaryota</taxon>
        <taxon>Viridiplantae</taxon>
        <taxon>Streptophyta</taxon>
        <taxon>Embryophyta</taxon>
        <taxon>Tracheophyta</taxon>
        <taxon>Spermatophyta</taxon>
        <taxon>Magnoliopsida</taxon>
        <taxon>eudicotyledons</taxon>
        <taxon>Gunneridae</taxon>
        <taxon>Pentapetalae</taxon>
        <taxon>rosids</taxon>
        <taxon>fabids</taxon>
        <taxon>Fabales</taxon>
        <taxon>Quillajaceae</taxon>
        <taxon>Quillaja</taxon>
    </lineage>
</organism>
<keyword evidence="2" id="KW-0493">Microtubule</keyword>
<name>A0AAD7KSK4_QUISA</name>
<evidence type="ECO:0000256" key="3">
    <source>
        <dbReference type="SAM" id="MobiDB-lite"/>
    </source>
</evidence>
<evidence type="ECO:0000313" key="4">
    <source>
        <dbReference type="EMBL" id="KAJ7944957.1"/>
    </source>
</evidence>
<proteinExistence type="inferred from homology"/>
<dbReference type="AlphaFoldDB" id="A0AAD7KSK4"/>
<feature type="compositionally biased region" description="Gly residues" evidence="3">
    <location>
        <begin position="1"/>
        <end position="12"/>
    </location>
</feature>
<dbReference type="PANTHER" id="PTHR33403:SF19">
    <property type="entry name" value="PROTEIN SPIRAL1-LIKE 5"/>
    <property type="match status" value="1"/>
</dbReference>
<gene>
    <name evidence="4" type="ORF">O6P43_034272</name>
</gene>
<dbReference type="InterPro" id="IPR039613">
    <property type="entry name" value="SPR1/2/3/4/5"/>
</dbReference>
<evidence type="ECO:0000313" key="5">
    <source>
        <dbReference type="Proteomes" id="UP001163823"/>
    </source>
</evidence>
<protein>
    <submittedName>
        <fullName evidence="4">Protein SPIRAL1-like</fullName>
    </submittedName>
</protein>
<evidence type="ECO:0000256" key="2">
    <source>
        <dbReference type="ARBA" id="ARBA00022701"/>
    </source>
</evidence>
<dbReference type="Proteomes" id="UP001163823">
    <property type="component" value="Chromosome 14"/>
</dbReference>
<comment type="caution">
    <text evidence="4">The sequence shown here is derived from an EMBL/GenBank/DDBJ whole genome shotgun (WGS) entry which is preliminary data.</text>
</comment>
<feature type="region of interest" description="Disordered" evidence="3">
    <location>
        <begin position="1"/>
        <end position="110"/>
    </location>
</feature>
<dbReference type="GO" id="GO:0043622">
    <property type="term" value="P:cortical microtubule organization"/>
    <property type="evidence" value="ECO:0007669"/>
    <property type="project" value="InterPro"/>
</dbReference>
<dbReference type="GO" id="GO:0010005">
    <property type="term" value="C:cortical microtubule, transverse to long axis"/>
    <property type="evidence" value="ECO:0007669"/>
    <property type="project" value="TreeGrafter"/>
</dbReference>
<sequence length="110" mass="11717">MSRGGSYGGGPSSLGYLFSSDDQPRDPPPTRTVQAPPYGIDTTTDTDRKKSPPHKVGSPSMPTSEQNLPNNNYQRAQGQNLGNFVTDRPSTKVKSVPGGDSSLGYLFGDK</sequence>
<keyword evidence="5" id="KW-1185">Reference proteome</keyword>
<accession>A0AAD7KSK4</accession>
<dbReference type="KEGG" id="qsa:O6P43_034272"/>
<dbReference type="EMBL" id="JARAOO010000014">
    <property type="protein sequence ID" value="KAJ7944957.1"/>
    <property type="molecule type" value="Genomic_DNA"/>
</dbReference>
<feature type="compositionally biased region" description="Polar residues" evidence="3">
    <location>
        <begin position="60"/>
        <end position="83"/>
    </location>
</feature>
<comment type="similarity">
    <text evidence="1">Belongs to the SPIRAL1 family.</text>
</comment>
<evidence type="ECO:0000256" key="1">
    <source>
        <dbReference type="ARBA" id="ARBA00009656"/>
    </source>
</evidence>
<dbReference type="PANTHER" id="PTHR33403">
    <property type="entry name" value="SPR1"/>
    <property type="match status" value="1"/>
</dbReference>